<evidence type="ECO:0000256" key="3">
    <source>
        <dbReference type="ARBA" id="ARBA00023242"/>
    </source>
</evidence>
<evidence type="ECO:0000256" key="1">
    <source>
        <dbReference type="ARBA" id="ARBA00023125"/>
    </source>
</evidence>
<feature type="DNA-binding region" description="Homeobox" evidence="4">
    <location>
        <begin position="58"/>
        <end position="117"/>
    </location>
</feature>
<dbReference type="Proteomes" id="UP000245946">
    <property type="component" value="Unassembled WGS sequence"/>
</dbReference>
<feature type="compositionally biased region" description="Low complexity" evidence="6">
    <location>
        <begin position="317"/>
        <end position="331"/>
    </location>
</feature>
<evidence type="ECO:0000256" key="2">
    <source>
        <dbReference type="ARBA" id="ARBA00023155"/>
    </source>
</evidence>
<dbReference type="InterPro" id="IPR009057">
    <property type="entry name" value="Homeodomain-like_sf"/>
</dbReference>
<evidence type="ECO:0000313" key="8">
    <source>
        <dbReference type="EMBL" id="PWO00646.1"/>
    </source>
</evidence>
<dbReference type="GO" id="GO:0000981">
    <property type="term" value="F:DNA-binding transcription factor activity, RNA polymerase II-specific"/>
    <property type="evidence" value="ECO:0007669"/>
    <property type="project" value="TreeGrafter"/>
</dbReference>
<dbReference type="GO" id="GO:0005634">
    <property type="term" value="C:nucleus"/>
    <property type="evidence" value="ECO:0007669"/>
    <property type="project" value="UniProtKB-SubCell"/>
</dbReference>
<reference evidence="8 9" key="1">
    <citation type="journal article" date="2018" name="Mol. Biol. Evol.">
        <title>Broad Genomic Sampling Reveals a Smut Pathogenic Ancestry of the Fungal Clade Ustilaginomycotina.</title>
        <authorList>
            <person name="Kijpornyongpan T."/>
            <person name="Mondo S.J."/>
            <person name="Barry K."/>
            <person name="Sandor L."/>
            <person name="Lee J."/>
            <person name="Lipzen A."/>
            <person name="Pangilinan J."/>
            <person name="LaButti K."/>
            <person name="Hainaut M."/>
            <person name="Henrissat B."/>
            <person name="Grigoriev I.V."/>
            <person name="Spatafora J.W."/>
            <person name="Aime M.C."/>
        </authorList>
    </citation>
    <scope>NUCLEOTIDE SEQUENCE [LARGE SCALE GENOMIC DNA]</scope>
    <source>
        <strain evidence="8 9">MCA 4186</strain>
    </source>
</reference>
<dbReference type="CDD" id="cd00086">
    <property type="entry name" value="homeodomain"/>
    <property type="match status" value="1"/>
</dbReference>
<protein>
    <submittedName>
        <fullName evidence="8">Homeobox-domain-containing protein</fullName>
    </submittedName>
</protein>
<dbReference type="GO" id="GO:0000978">
    <property type="term" value="F:RNA polymerase II cis-regulatory region sequence-specific DNA binding"/>
    <property type="evidence" value="ECO:0007669"/>
    <property type="project" value="TreeGrafter"/>
</dbReference>
<dbReference type="InterPro" id="IPR001356">
    <property type="entry name" value="HD"/>
</dbReference>
<organism evidence="8 9">
    <name type="scientific">Tilletiopsis washingtonensis</name>
    <dbReference type="NCBI Taxonomy" id="58919"/>
    <lineage>
        <taxon>Eukaryota</taxon>
        <taxon>Fungi</taxon>
        <taxon>Dikarya</taxon>
        <taxon>Basidiomycota</taxon>
        <taxon>Ustilaginomycotina</taxon>
        <taxon>Exobasidiomycetes</taxon>
        <taxon>Entylomatales</taxon>
        <taxon>Entylomatales incertae sedis</taxon>
        <taxon>Tilletiopsis</taxon>
    </lineage>
</organism>
<dbReference type="Gene3D" id="1.10.10.60">
    <property type="entry name" value="Homeodomain-like"/>
    <property type="match status" value="1"/>
</dbReference>
<name>A0A316ZJW3_9BASI</name>
<dbReference type="PANTHER" id="PTHR24327:SF41">
    <property type="entry name" value="BRAIN-SPECIFIC HOMEOBOX PROTEIN"/>
    <property type="match status" value="1"/>
</dbReference>
<proteinExistence type="predicted"/>
<dbReference type="GeneID" id="37271375"/>
<dbReference type="EMBL" id="KZ819284">
    <property type="protein sequence ID" value="PWO00646.1"/>
    <property type="molecule type" value="Genomic_DNA"/>
</dbReference>
<dbReference type="OrthoDB" id="6159439at2759"/>
<feature type="domain" description="Homeobox" evidence="7">
    <location>
        <begin position="56"/>
        <end position="116"/>
    </location>
</feature>
<dbReference type="PROSITE" id="PS50071">
    <property type="entry name" value="HOMEOBOX_2"/>
    <property type="match status" value="1"/>
</dbReference>
<keyword evidence="2 4" id="KW-0371">Homeobox</keyword>
<gene>
    <name evidence="8" type="ORF">FA09DRAFT_336058</name>
</gene>
<feature type="region of interest" description="Disordered" evidence="6">
    <location>
        <begin position="1"/>
        <end position="41"/>
    </location>
</feature>
<dbReference type="PANTHER" id="PTHR24327">
    <property type="entry name" value="HOMEOBOX PROTEIN"/>
    <property type="match status" value="1"/>
</dbReference>
<evidence type="ECO:0000256" key="6">
    <source>
        <dbReference type="SAM" id="MobiDB-lite"/>
    </source>
</evidence>
<dbReference type="InterPro" id="IPR050460">
    <property type="entry name" value="Distal-less_Homeobox_TF"/>
</dbReference>
<feature type="region of interest" description="Disordered" evidence="6">
    <location>
        <begin position="260"/>
        <end position="334"/>
    </location>
</feature>
<keyword evidence="3 4" id="KW-0539">Nucleus</keyword>
<dbReference type="Pfam" id="PF00046">
    <property type="entry name" value="Homeodomain"/>
    <property type="match status" value="1"/>
</dbReference>
<evidence type="ECO:0000313" key="9">
    <source>
        <dbReference type="Proteomes" id="UP000245946"/>
    </source>
</evidence>
<dbReference type="RefSeq" id="XP_025600924.1">
    <property type="nucleotide sequence ID" value="XM_025743831.1"/>
</dbReference>
<evidence type="ECO:0000256" key="4">
    <source>
        <dbReference type="PROSITE-ProRule" id="PRU00108"/>
    </source>
</evidence>
<evidence type="ECO:0000259" key="7">
    <source>
        <dbReference type="PROSITE" id="PS50071"/>
    </source>
</evidence>
<evidence type="ECO:0000256" key="5">
    <source>
        <dbReference type="RuleBase" id="RU000682"/>
    </source>
</evidence>
<feature type="region of interest" description="Disordered" evidence="6">
    <location>
        <begin position="399"/>
        <end position="418"/>
    </location>
</feature>
<comment type="subcellular location">
    <subcellularLocation>
        <location evidence="4 5">Nucleus</location>
    </subcellularLocation>
</comment>
<dbReference type="SMART" id="SM00389">
    <property type="entry name" value="HOX"/>
    <property type="match status" value="1"/>
</dbReference>
<dbReference type="SUPFAM" id="SSF46689">
    <property type="entry name" value="Homeodomain-like"/>
    <property type="match status" value="1"/>
</dbReference>
<feature type="region of interest" description="Disordered" evidence="6">
    <location>
        <begin position="200"/>
        <end position="222"/>
    </location>
</feature>
<keyword evidence="1 4" id="KW-0238">DNA-binding</keyword>
<accession>A0A316ZJW3</accession>
<keyword evidence="9" id="KW-1185">Reference proteome</keyword>
<dbReference type="AlphaFoldDB" id="A0A316ZJW3"/>
<sequence>MSSLASDSPPPSHDAPYSSAQSVQMERRDTGTSDSEPDNAWADLEARFPFLRDDGGLRKRPRKLLTSRQSSVLHKILERTHFPSTDERKAVAKELGLSPRKVQVFFQNKRQKHRRMTLSAASELVALRHGDDVRRAPQGRTLPPARRLSPTRAAELGLQRGPDVAAMNRLRSVSDVGARVPSQHVAVRIGGPQYFHAPKLASQPSAATRHRDSGSEVFLPPSQPRLHIVGYDVREGRDRPWLPSVPSEATLPLTESRLASHATQHAQLGGSMRRQPDPSRTLPYPSPTSAAPSARNAFRDRSDSVLSAVRARRHVSHGSVSLSASGDSSYSTRVGSGSVGTLVDSFDRLDASASKTPSLAPPTRSLPPVSRSLPPISELLLTTPPPLPRQVGMSQYCTTRGAPQPSRRLPGLAELRFA</sequence>